<dbReference type="Pfam" id="PF00150">
    <property type="entry name" value="Cellulase"/>
    <property type="match status" value="1"/>
</dbReference>
<evidence type="ECO:0000313" key="5">
    <source>
        <dbReference type="Proteomes" id="UP000276588"/>
    </source>
</evidence>
<proteinExistence type="predicted"/>
<dbReference type="GO" id="GO:0004553">
    <property type="term" value="F:hydrolase activity, hydrolyzing O-glycosyl compounds"/>
    <property type="evidence" value="ECO:0007669"/>
    <property type="project" value="InterPro"/>
</dbReference>
<dbReference type="SUPFAM" id="SSF51445">
    <property type="entry name" value="(Trans)glycosidases"/>
    <property type="match status" value="1"/>
</dbReference>
<dbReference type="Gene3D" id="3.20.20.80">
    <property type="entry name" value="Glycosidases"/>
    <property type="match status" value="1"/>
</dbReference>
<keyword evidence="1" id="KW-0378">Hydrolase</keyword>
<sequence length="398" mass="43470">MDCRQQTRRTSLLLMSALTGLSGCLSTDNAREEKQSHSDATAELPPLAVDGNHLVTPDGTAVTLRGVSIVDPKRGSTTPNRGRSSEDVLAHLTDQTAGWYPTVIRIPVQPIDIGDTEHGVAPTPPAFTQAELETYLSSYLDPLVAQCAARNVYAIIDFHRDGEKIPWGSLREESINQSLQAEATVFWETVASRYADADHVLYEVYNEPTTPGMWGPTSDPAINDIWALFLTFMQPIVDTIRNHSDTVAIVGSPGWSTSPEGALLDPVTGGNIAYAYHVYPGHAVSKNRAWDGQTAGGGGVEAVYETHPLFVTEFGWRDYDDRWLGGTTADFGEPFMNWLESHDAISWTAWCADVWWEPAMFVQGAEPDEWLLRGADSGSDEDAGQFIKEQLAAAAADN</sequence>
<gene>
    <name evidence="4" type="ORF">DM826_01560</name>
</gene>
<evidence type="ECO:0000259" key="3">
    <source>
        <dbReference type="Pfam" id="PF00150"/>
    </source>
</evidence>
<reference evidence="4 5" key="1">
    <citation type="submission" date="2018-06" db="EMBL/GenBank/DDBJ databases">
        <title>Halonotius sp. F13-13 a new haloarchaeeon isolated from a solar saltern from Isla Cristina, Huelva, Spain.</title>
        <authorList>
            <person name="Duran-Viseras A."/>
            <person name="Sanchez-Porro C."/>
            <person name="Ventosa A."/>
        </authorList>
    </citation>
    <scope>NUCLEOTIDE SEQUENCE [LARGE SCALE GENOMIC DNA]</scope>
    <source>
        <strain evidence="4 5">F13-13</strain>
    </source>
</reference>
<evidence type="ECO:0000313" key="4">
    <source>
        <dbReference type="EMBL" id="RJX44821.1"/>
    </source>
</evidence>
<evidence type="ECO:0000256" key="1">
    <source>
        <dbReference type="ARBA" id="ARBA00022801"/>
    </source>
</evidence>
<evidence type="ECO:0000256" key="2">
    <source>
        <dbReference type="ARBA" id="ARBA00023295"/>
    </source>
</evidence>
<name>A0A3A6QDG0_9EURY</name>
<dbReference type="Proteomes" id="UP000276588">
    <property type="component" value="Unassembled WGS sequence"/>
</dbReference>
<dbReference type="PROSITE" id="PS51257">
    <property type="entry name" value="PROKAR_LIPOPROTEIN"/>
    <property type="match status" value="1"/>
</dbReference>
<keyword evidence="5" id="KW-1185">Reference proteome</keyword>
<dbReference type="PANTHER" id="PTHR34142:SF1">
    <property type="entry name" value="GLYCOSIDE HYDROLASE FAMILY 5 DOMAIN-CONTAINING PROTEIN"/>
    <property type="match status" value="1"/>
</dbReference>
<dbReference type="EMBL" id="QKNY01000003">
    <property type="protein sequence ID" value="RJX44821.1"/>
    <property type="molecule type" value="Genomic_DNA"/>
</dbReference>
<protein>
    <recommendedName>
        <fullName evidence="3">Glycoside hydrolase family 5 domain-containing protein</fullName>
    </recommendedName>
</protein>
<dbReference type="GO" id="GO:0000272">
    <property type="term" value="P:polysaccharide catabolic process"/>
    <property type="evidence" value="ECO:0007669"/>
    <property type="project" value="InterPro"/>
</dbReference>
<dbReference type="InterPro" id="IPR018087">
    <property type="entry name" value="Glyco_hydro_5_CS"/>
</dbReference>
<feature type="domain" description="Glycoside hydrolase family 5" evidence="3">
    <location>
        <begin position="88"/>
        <end position="352"/>
    </location>
</feature>
<dbReference type="InterPro" id="IPR017853">
    <property type="entry name" value="GH"/>
</dbReference>
<dbReference type="AlphaFoldDB" id="A0A3A6QDG0"/>
<keyword evidence="2" id="KW-0326">Glycosidase</keyword>
<organism evidence="4 5">
    <name type="scientific">Halonotius aquaticus</name>
    <dbReference type="NCBI Taxonomy" id="2216978"/>
    <lineage>
        <taxon>Archaea</taxon>
        <taxon>Methanobacteriati</taxon>
        <taxon>Methanobacteriota</taxon>
        <taxon>Stenosarchaea group</taxon>
        <taxon>Halobacteria</taxon>
        <taxon>Halobacteriales</taxon>
        <taxon>Haloferacaceae</taxon>
        <taxon>Halonotius</taxon>
    </lineage>
</organism>
<dbReference type="PANTHER" id="PTHR34142">
    <property type="entry name" value="ENDO-BETA-1,4-GLUCANASE A"/>
    <property type="match status" value="1"/>
</dbReference>
<dbReference type="InterPro" id="IPR001547">
    <property type="entry name" value="Glyco_hydro_5"/>
</dbReference>
<comment type="caution">
    <text evidence="4">The sequence shown here is derived from an EMBL/GenBank/DDBJ whole genome shotgun (WGS) entry which is preliminary data.</text>
</comment>
<accession>A0A3A6QDG0</accession>
<dbReference type="PROSITE" id="PS00659">
    <property type="entry name" value="GLYCOSYL_HYDROL_F5"/>
    <property type="match status" value="1"/>
</dbReference>